<organism evidence="4 5">
    <name type="scientific">Gossypium arboreum</name>
    <name type="common">Tree cotton</name>
    <name type="synonym">Gossypium nanking</name>
    <dbReference type="NCBI Taxonomy" id="29729"/>
    <lineage>
        <taxon>Eukaryota</taxon>
        <taxon>Viridiplantae</taxon>
        <taxon>Streptophyta</taxon>
        <taxon>Embryophyta</taxon>
        <taxon>Tracheophyta</taxon>
        <taxon>Spermatophyta</taxon>
        <taxon>Magnoliopsida</taxon>
        <taxon>eudicotyledons</taxon>
        <taxon>Gunneridae</taxon>
        <taxon>Pentapetalae</taxon>
        <taxon>rosids</taxon>
        <taxon>malvids</taxon>
        <taxon>Malvales</taxon>
        <taxon>Malvaceae</taxon>
        <taxon>Malvoideae</taxon>
        <taxon>Gossypium</taxon>
    </lineage>
</organism>
<evidence type="ECO:0000313" key="5">
    <source>
        <dbReference type="Proteomes" id="UP001358586"/>
    </source>
</evidence>
<dbReference type="PANTHER" id="PTHR46508:SF3">
    <property type="entry name" value="ACYL-COA N-ACYLTRANSFERASE WITH RING_FYVE_PHD-TYPE ZINC FINGER PROTEIN"/>
    <property type="match status" value="1"/>
</dbReference>
<dbReference type="Pfam" id="PF16135">
    <property type="entry name" value="TDBD"/>
    <property type="match status" value="1"/>
</dbReference>
<name>A0ABR0NX32_GOSAR</name>
<dbReference type="EMBL" id="JARKNE010000009">
    <property type="protein sequence ID" value="KAK5804981.1"/>
    <property type="molecule type" value="Genomic_DNA"/>
</dbReference>
<evidence type="ECO:0000256" key="2">
    <source>
        <dbReference type="ARBA" id="ARBA00023242"/>
    </source>
</evidence>
<sequence>MEASEFEIHAGSKLRASFQNIYLDSGVSLLQCQVDASKRQEEAEHIGFHSVDVDGDDPNDDTCGIVKKVEI</sequence>
<evidence type="ECO:0000259" key="3">
    <source>
        <dbReference type="Pfam" id="PF16135"/>
    </source>
</evidence>
<dbReference type="PANTHER" id="PTHR46508">
    <property type="entry name" value="PHD FINGER FAMILY PROTEIN"/>
    <property type="match status" value="1"/>
</dbReference>
<proteinExistence type="predicted"/>
<accession>A0ABR0NX32</accession>
<comment type="caution">
    <text evidence="4">The sequence shown here is derived from an EMBL/GenBank/DDBJ whole genome shotgun (WGS) entry which is preliminary data.</text>
</comment>
<keyword evidence="5" id="KW-1185">Reference proteome</keyword>
<evidence type="ECO:0000313" key="4">
    <source>
        <dbReference type="EMBL" id="KAK5804981.1"/>
    </source>
</evidence>
<keyword evidence="2" id="KW-0539">Nucleus</keyword>
<reference evidence="4 5" key="1">
    <citation type="submission" date="2023-03" db="EMBL/GenBank/DDBJ databases">
        <title>WGS of Gossypium arboreum.</title>
        <authorList>
            <person name="Yu D."/>
        </authorList>
    </citation>
    <scope>NUCLEOTIDE SEQUENCE [LARGE SCALE GENOMIC DNA]</scope>
    <source>
        <tissue evidence="4">Leaf</tissue>
    </source>
</reference>
<evidence type="ECO:0000256" key="1">
    <source>
        <dbReference type="ARBA" id="ARBA00004123"/>
    </source>
</evidence>
<feature type="domain" description="Tify" evidence="3">
    <location>
        <begin position="1"/>
        <end position="35"/>
    </location>
</feature>
<dbReference type="Proteomes" id="UP001358586">
    <property type="component" value="Chromosome 9"/>
</dbReference>
<comment type="subcellular location">
    <subcellularLocation>
        <location evidence="1">Nucleus</location>
    </subcellularLocation>
</comment>
<protein>
    <recommendedName>
        <fullName evidence="3">Tify domain-containing protein</fullName>
    </recommendedName>
</protein>
<dbReference type="InterPro" id="IPR032308">
    <property type="entry name" value="TDBD"/>
</dbReference>
<gene>
    <name evidence="4" type="ORF">PVK06_032633</name>
</gene>